<name>E5Y6Q6_BILW3</name>
<proteinExistence type="predicted"/>
<protein>
    <submittedName>
        <fullName evidence="2">Uncharacterized protein</fullName>
    </submittedName>
</protein>
<evidence type="ECO:0000256" key="1">
    <source>
        <dbReference type="SAM" id="MobiDB-lite"/>
    </source>
</evidence>
<gene>
    <name evidence="2" type="ORF">HMPREF0179_01869</name>
</gene>
<feature type="compositionally biased region" description="Low complexity" evidence="1">
    <location>
        <begin position="463"/>
        <end position="477"/>
    </location>
</feature>
<feature type="compositionally biased region" description="Gly residues" evidence="1">
    <location>
        <begin position="478"/>
        <end position="491"/>
    </location>
</feature>
<dbReference type="GeneID" id="78087783"/>
<organism evidence="2 3">
    <name type="scientific">Bilophila wadsworthia (strain 3_1_6)</name>
    <dbReference type="NCBI Taxonomy" id="563192"/>
    <lineage>
        <taxon>Bacteria</taxon>
        <taxon>Pseudomonadati</taxon>
        <taxon>Thermodesulfobacteriota</taxon>
        <taxon>Desulfovibrionia</taxon>
        <taxon>Desulfovibrionales</taxon>
        <taxon>Desulfovibrionaceae</taxon>
        <taxon>Bilophila</taxon>
    </lineage>
</organism>
<feature type="region of interest" description="Disordered" evidence="1">
    <location>
        <begin position="462"/>
        <end position="491"/>
    </location>
</feature>
<keyword evidence="3" id="KW-1185">Reference proteome</keyword>
<dbReference type="EMBL" id="ADCP02000001">
    <property type="protein sequence ID" value="EFV44315.2"/>
    <property type="molecule type" value="Genomic_DNA"/>
</dbReference>
<reference evidence="2 3" key="1">
    <citation type="submission" date="2010-10" db="EMBL/GenBank/DDBJ databases">
        <authorList>
            <consortium name="The Broad Institute Genome Sequencing Platform"/>
            <person name="Ward D."/>
            <person name="Earl A."/>
            <person name="Feldgarden M."/>
            <person name="Young S.K."/>
            <person name="Gargeya S."/>
            <person name="Zeng Q."/>
            <person name="Alvarado L."/>
            <person name="Berlin A."/>
            <person name="Bochicchio J."/>
            <person name="Chapman S.B."/>
            <person name="Chen Z."/>
            <person name="Freedman E."/>
            <person name="Gellesch M."/>
            <person name="Goldberg J."/>
            <person name="Griggs A."/>
            <person name="Gujja S."/>
            <person name="Heilman E."/>
            <person name="Heiman D."/>
            <person name="Howarth C."/>
            <person name="Mehta T."/>
            <person name="Neiman D."/>
            <person name="Pearson M."/>
            <person name="Roberts A."/>
            <person name="Saif S."/>
            <person name="Shea T."/>
            <person name="Shenoy N."/>
            <person name="Sisk P."/>
            <person name="Stolte C."/>
            <person name="Sykes S."/>
            <person name="White J."/>
            <person name="Yandava C."/>
            <person name="Allen-Vercoe E."/>
            <person name="Sibley C."/>
            <person name="Ambrose C.E."/>
            <person name="Strauss J."/>
            <person name="Daigneault M."/>
            <person name="Haas B."/>
            <person name="Nusbaum C."/>
            <person name="Birren B."/>
        </authorList>
    </citation>
    <scope>NUCLEOTIDE SEQUENCE [LARGE SCALE GENOMIC DNA]</scope>
    <source>
        <strain evidence="2 3">3_1_6</strain>
    </source>
</reference>
<feature type="region of interest" description="Disordered" evidence="1">
    <location>
        <begin position="172"/>
        <end position="266"/>
    </location>
</feature>
<sequence>MKYRKISPCIWNDAKVRELSDKGKLALLFLLTHPHMTPLGAIRANAPGLACELGWSEKVFRKAFGEVLALGIAKEDAKAPLVWFPNFLRHNMPESPNVVRSWVGAFRDLPESPLKGAMLERTGEAVRTLGEGFRSAFAEAFPGVLGRAAPGVSASRPGNLAGAPSEALPIPFGEAFPEGMPNQEQEQEQRRKGGRGTRAGGAIRDGGAVAGPGAFPSGGRGAPGGAFACAGSVSPDGSPRDGAPADGRLPGEYPSGERPQGGGVAAGMPLPGGRLPCGARGAARSASYPLPHQAPYPAGHPAGLRAGHPAPQRAERPFPSSGSFPGGPLLEGHPQREGFLSCWSAYPVQQGREDAWREWLRLWERRALPEPCAVREAIRLMLAEDTRWRRGKIPKMAKWLAGMGWNDRPFVEPEGCAGAGRPRVGTAARRAQDNDDMAKMLLQVRRAHAQSGLYASNAGQSGAALPAGGQDARAAADSGGGLGGGSCGVPA</sequence>
<evidence type="ECO:0000313" key="2">
    <source>
        <dbReference type="EMBL" id="EFV44315.2"/>
    </source>
</evidence>
<dbReference type="AlphaFoldDB" id="E5Y6Q6"/>
<dbReference type="HOGENOM" id="CLU_555130_0_0_7"/>
<dbReference type="eggNOG" id="ENOG5032V4G">
    <property type="taxonomic scope" value="Bacteria"/>
</dbReference>
<dbReference type="OrthoDB" id="5526813at2"/>
<accession>E5Y6Q6</accession>
<comment type="caution">
    <text evidence="2">The sequence shown here is derived from an EMBL/GenBank/DDBJ whole genome shotgun (WGS) entry which is preliminary data.</text>
</comment>
<dbReference type="Proteomes" id="UP000006034">
    <property type="component" value="Unassembled WGS sequence"/>
</dbReference>
<reference evidence="2 3" key="2">
    <citation type="submission" date="2013-04" db="EMBL/GenBank/DDBJ databases">
        <title>The Genome Sequence of Bilophila wadsworthia 3_1_6.</title>
        <authorList>
            <consortium name="The Broad Institute Genomics Platform"/>
            <person name="Earl A."/>
            <person name="Ward D."/>
            <person name="Feldgarden M."/>
            <person name="Gevers D."/>
            <person name="Sibley C."/>
            <person name="Strauss J."/>
            <person name="Allen-Vercoe E."/>
            <person name="Walker B."/>
            <person name="Young S."/>
            <person name="Zeng Q."/>
            <person name="Gargeya S."/>
            <person name="Fitzgerald M."/>
            <person name="Haas B."/>
            <person name="Abouelleil A."/>
            <person name="Allen A.W."/>
            <person name="Alvarado L."/>
            <person name="Arachchi H.M."/>
            <person name="Berlin A.M."/>
            <person name="Chapman S.B."/>
            <person name="Gainer-Dewar J."/>
            <person name="Goldberg J."/>
            <person name="Griggs A."/>
            <person name="Gujja S."/>
            <person name="Hansen M."/>
            <person name="Howarth C."/>
            <person name="Imamovic A."/>
            <person name="Ireland A."/>
            <person name="Larimer J."/>
            <person name="McCowan C."/>
            <person name="Murphy C."/>
            <person name="Pearson M."/>
            <person name="Poon T.W."/>
            <person name="Priest M."/>
            <person name="Roberts A."/>
            <person name="Saif S."/>
            <person name="Shea T."/>
            <person name="Sisk P."/>
            <person name="Sykes S."/>
            <person name="Wortman J."/>
            <person name="Nusbaum C."/>
            <person name="Birren B."/>
        </authorList>
    </citation>
    <scope>NUCLEOTIDE SEQUENCE [LARGE SCALE GENOMIC DNA]</scope>
    <source>
        <strain evidence="2 3">3_1_6</strain>
    </source>
</reference>
<evidence type="ECO:0000313" key="3">
    <source>
        <dbReference type="Proteomes" id="UP000006034"/>
    </source>
</evidence>
<feature type="region of interest" description="Disordered" evidence="1">
    <location>
        <begin position="283"/>
        <end position="320"/>
    </location>
</feature>
<dbReference type="RefSeq" id="WP_016360357.1">
    <property type="nucleotide sequence ID" value="NZ_KE150238.1"/>
</dbReference>